<proteinExistence type="predicted"/>
<dbReference type="InterPro" id="IPR008984">
    <property type="entry name" value="SMAD_FHA_dom_sf"/>
</dbReference>
<sequence>MNTLVARTLDGGYSCEPGEGRRVSFGRNHHDVHIPLGVDDRRVARECGELTFHDGLWRVRNTGKVPIRLGFRLVLPDGEPLPLGPGYSTLLVEGSPGRVHALELRVVGRDHAIPVARPNDQTVVPATWSLSPVERVLLTTLSQRYLLHEPEPRPLSARTAAASLAELQPDVNWTARRVEHIVTAVRTRLAAAGVPGLTREEVGEPVGDALKRNLIRELLKSATLTPVDLGLLRQDRHRVG</sequence>
<evidence type="ECO:0000313" key="2">
    <source>
        <dbReference type="Proteomes" id="UP000187486"/>
    </source>
</evidence>
<accession>A0A1R0KKL7</accession>
<dbReference type="SUPFAM" id="SSF49879">
    <property type="entry name" value="SMAD/FHA domain"/>
    <property type="match status" value="1"/>
</dbReference>
<name>A0A1R0KKL7_9PSEU</name>
<dbReference type="EMBL" id="MQUQ01000016">
    <property type="protein sequence ID" value="OLZ46900.1"/>
    <property type="molecule type" value="Genomic_DNA"/>
</dbReference>
<evidence type="ECO:0000313" key="1">
    <source>
        <dbReference type="EMBL" id="OLZ46900.1"/>
    </source>
</evidence>
<organism evidence="1 2">
    <name type="scientific">Amycolatopsis coloradensis</name>
    <dbReference type="NCBI Taxonomy" id="76021"/>
    <lineage>
        <taxon>Bacteria</taxon>
        <taxon>Bacillati</taxon>
        <taxon>Actinomycetota</taxon>
        <taxon>Actinomycetes</taxon>
        <taxon>Pseudonocardiales</taxon>
        <taxon>Pseudonocardiaceae</taxon>
        <taxon>Amycolatopsis</taxon>
    </lineage>
</organism>
<evidence type="ECO:0008006" key="3">
    <source>
        <dbReference type="Google" id="ProtNLM"/>
    </source>
</evidence>
<keyword evidence="2" id="KW-1185">Reference proteome</keyword>
<gene>
    <name evidence="1" type="ORF">BS329_29205</name>
</gene>
<protein>
    <recommendedName>
        <fullName evidence="3">FHA domain-containing protein</fullName>
    </recommendedName>
</protein>
<reference evidence="1 2" key="1">
    <citation type="submission" date="2016-01" db="EMBL/GenBank/DDBJ databases">
        <title>Amycolatopsis coloradensis genome sequencing and assembly.</title>
        <authorList>
            <person name="Mayilraj S."/>
        </authorList>
    </citation>
    <scope>NUCLEOTIDE SEQUENCE [LARGE SCALE GENOMIC DNA]</scope>
    <source>
        <strain evidence="1 2">DSM 44225</strain>
    </source>
</reference>
<comment type="caution">
    <text evidence="1">The sequence shown here is derived from an EMBL/GenBank/DDBJ whole genome shotgun (WGS) entry which is preliminary data.</text>
</comment>
<dbReference type="Proteomes" id="UP000187486">
    <property type="component" value="Unassembled WGS sequence"/>
</dbReference>
<dbReference type="AlphaFoldDB" id="A0A1R0KKL7"/>
<dbReference type="STRING" id="76021.BS329_29205"/>